<dbReference type="EMBL" id="AZGD01000009">
    <property type="protein sequence ID" value="KRM20219.1"/>
    <property type="molecule type" value="Genomic_DNA"/>
</dbReference>
<dbReference type="PATRIC" id="fig|1423755.3.peg.348"/>
<evidence type="ECO:0000313" key="3">
    <source>
        <dbReference type="Proteomes" id="UP000051054"/>
    </source>
</evidence>
<gene>
    <name evidence="2" type="ORF">FC40_GL000320</name>
</gene>
<dbReference type="RefSeq" id="WP_156398700.1">
    <property type="nucleotide sequence ID" value="NZ_AZGD01000009.1"/>
</dbReference>
<keyword evidence="3" id="KW-1185">Reference proteome</keyword>
<keyword evidence="1" id="KW-0472">Membrane</keyword>
<keyword evidence="1" id="KW-0812">Transmembrane</keyword>
<accession>A0A0R1WXA4</accession>
<dbReference type="Proteomes" id="UP000051054">
    <property type="component" value="Unassembled WGS sequence"/>
</dbReference>
<comment type="caution">
    <text evidence="2">The sequence shown here is derived from an EMBL/GenBank/DDBJ whole genome shotgun (WGS) entry which is preliminary data.</text>
</comment>
<sequence length="91" mass="10254">MIELKGSMKTISNYMISKWGMEALGATSRLNGLPARLHKQFPMITHEKFSEYTASVSHLQTVWLMLGLFIVVFLVLADIGLHQIESDTRSS</sequence>
<evidence type="ECO:0000256" key="1">
    <source>
        <dbReference type="SAM" id="Phobius"/>
    </source>
</evidence>
<dbReference type="AlphaFoldDB" id="A0A0R1WXA4"/>
<evidence type="ECO:0000313" key="2">
    <source>
        <dbReference type="EMBL" id="KRM20219.1"/>
    </source>
</evidence>
<feature type="transmembrane region" description="Helical" evidence="1">
    <location>
        <begin position="62"/>
        <end position="81"/>
    </location>
</feature>
<keyword evidence="1" id="KW-1133">Transmembrane helix</keyword>
<protein>
    <submittedName>
        <fullName evidence="2">Uncharacterized protein</fullName>
    </submittedName>
</protein>
<organism evidence="2 3">
    <name type="scientific">Ligilactobacillus hayakitensis DSM 18933 = JCM 14209</name>
    <dbReference type="NCBI Taxonomy" id="1423755"/>
    <lineage>
        <taxon>Bacteria</taxon>
        <taxon>Bacillati</taxon>
        <taxon>Bacillota</taxon>
        <taxon>Bacilli</taxon>
        <taxon>Lactobacillales</taxon>
        <taxon>Lactobacillaceae</taxon>
        <taxon>Ligilactobacillus</taxon>
    </lineage>
</organism>
<reference evidence="2 3" key="1">
    <citation type="journal article" date="2015" name="Genome Announc.">
        <title>Expanding the biotechnology potential of lactobacilli through comparative genomics of 213 strains and associated genera.</title>
        <authorList>
            <person name="Sun Z."/>
            <person name="Harris H.M."/>
            <person name="McCann A."/>
            <person name="Guo C."/>
            <person name="Argimon S."/>
            <person name="Zhang W."/>
            <person name="Yang X."/>
            <person name="Jeffery I.B."/>
            <person name="Cooney J.C."/>
            <person name="Kagawa T.F."/>
            <person name="Liu W."/>
            <person name="Song Y."/>
            <person name="Salvetti E."/>
            <person name="Wrobel A."/>
            <person name="Rasinkangas P."/>
            <person name="Parkhill J."/>
            <person name="Rea M.C."/>
            <person name="O'Sullivan O."/>
            <person name="Ritari J."/>
            <person name="Douillard F.P."/>
            <person name="Paul Ross R."/>
            <person name="Yang R."/>
            <person name="Briner A.E."/>
            <person name="Felis G.E."/>
            <person name="de Vos W.M."/>
            <person name="Barrangou R."/>
            <person name="Klaenhammer T.R."/>
            <person name="Caufield P.W."/>
            <person name="Cui Y."/>
            <person name="Zhang H."/>
            <person name="O'Toole P.W."/>
        </authorList>
    </citation>
    <scope>NUCLEOTIDE SEQUENCE [LARGE SCALE GENOMIC DNA]</scope>
    <source>
        <strain evidence="2 3">DSM 18933</strain>
    </source>
</reference>
<proteinExistence type="predicted"/>
<name>A0A0R1WXA4_9LACO</name>